<protein>
    <submittedName>
        <fullName evidence="2">Uncharacterized protein</fullName>
    </submittedName>
</protein>
<evidence type="ECO:0000313" key="2">
    <source>
        <dbReference type="EMBL" id="SEA20848.1"/>
    </source>
</evidence>
<accession>A0A1H3ZBF4</accession>
<gene>
    <name evidence="2" type="ORF">SAMN04487924_103130</name>
</gene>
<organism evidence="2 3">
    <name type="scientific">Bacteroides xylanisolvens</name>
    <dbReference type="NCBI Taxonomy" id="371601"/>
    <lineage>
        <taxon>Bacteria</taxon>
        <taxon>Pseudomonadati</taxon>
        <taxon>Bacteroidota</taxon>
        <taxon>Bacteroidia</taxon>
        <taxon>Bacteroidales</taxon>
        <taxon>Bacteroidaceae</taxon>
        <taxon>Bacteroides</taxon>
    </lineage>
</organism>
<dbReference type="AlphaFoldDB" id="A0A1H3ZBF4"/>
<evidence type="ECO:0000313" key="3">
    <source>
        <dbReference type="Proteomes" id="UP000183040"/>
    </source>
</evidence>
<evidence type="ECO:0000256" key="1">
    <source>
        <dbReference type="SAM" id="MobiDB-lite"/>
    </source>
</evidence>
<proteinExistence type="predicted"/>
<feature type="compositionally biased region" description="Basic residues" evidence="1">
    <location>
        <begin position="1"/>
        <end position="11"/>
    </location>
</feature>
<feature type="region of interest" description="Disordered" evidence="1">
    <location>
        <begin position="1"/>
        <end position="23"/>
    </location>
</feature>
<reference evidence="2 3" key="1">
    <citation type="submission" date="2016-10" db="EMBL/GenBank/DDBJ databases">
        <authorList>
            <person name="de Groot N.N."/>
        </authorList>
    </citation>
    <scope>NUCLEOTIDE SEQUENCE [LARGE SCALE GENOMIC DNA]</scope>
    <source>
        <strain evidence="2 3">NLAE-zl-G339</strain>
    </source>
</reference>
<dbReference type="EMBL" id="FNRP01000003">
    <property type="protein sequence ID" value="SEA20848.1"/>
    <property type="molecule type" value="Genomic_DNA"/>
</dbReference>
<name>A0A1H3ZBF4_9BACE</name>
<dbReference type="Proteomes" id="UP000183040">
    <property type="component" value="Unassembled WGS sequence"/>
</dbReference>
<sequence>MLGVPKKRYHDSRRSTVTTQTQNKTRQNYYAIFPVYAGEA</sequence>